<evidence type="ECO:0000313" key="2">
    <source>
        <dbReference type="EMBL" id="GMS87618.1"/>
    </source>
</evidence>
<dbReference type="Proteomes" id="UP001432027">
    <property type="component" value="Unassembled WGS sequence"/>
</dbReference>
<dbReference type="AlphaFoldDB" id="A0AAV5SWW8"/>
<gene>
    <name evidence="2" type="ORF">PENTCL1PPCAC_9793</name>
</gene>
<sequence length="355" mass="40343">LWAEGDDENMRLCQELGDKDSKLKHCHRKIARLEERFLEGEKCYDRTIARLEEMHNKETVKYIEQHNAEIAQIEETMLEKEKFYSEIIESQELHRLRQIAGEQGGDNEQEPVVAGNAIGEQKTHANVDEFNEYLATMKKDQEKSNSNQDVTFFWMIFELAFSAACSQFGSIFRGLLMIPMIMLHAAGAAHSFDNMNVKNVNKGMGHAFIAAINIWWFFSSSIESDLFVMYIKSIVALFYAWEMRDDAANVLAAVSDQYQTVAGPEDNETQETEQNLIVKLQKDSEGLLGFWFNSEMQIVGVVVDSDAEVQGLRDGDEIVRVNGNSVDGLTFEFVRGVFAGLCGTIVMEVKRSVRM</sequence>
<dbReference type="EMBL" id="BTSX01000003">
    <property type="protein sequence ID" value="GMS87618.1"/>
    <property type="molecule type" value="Genomic_DNA"/>
</dbReference>
<feature type="non-terminal residue" evidence="2">
    <location>
        <position position="1"/>
    </location>
</feature>
<dbReference type="PROSITE" id="PS50106">
    <property type="entry name" value="PDZ"/>
    <property type="match status" value="1"/>
</dbReference>
<dbReference type="InterPro" id="IPR036034">
    <property type="entry name" value="PDZ_sf"/>
</dbReference>
<name>A0AAV5SWW8_9BILA</name>
<feature type="domain" description="PDZ" evidence="1">
    <location>
        <begin position="277"/>
        <end position="353"/>
    </location>
</feature>
<protein>
    <recommendedName>
        <fullName evidence="1">PDZ domain-containing protein</fullName>
    </recommendedName>
</protein>
<accession>A0AAV5SWW8</accession>
<dbReference type="InterPro" id="IPR001478">
    <property type="entry name" value="PDZ"/>
</dbReference>
<comment type="caution">
    <text evidence="2">The sequence shown here is derived from an EMBL/GenBank/DDBJ whole genome shotgun (WGS) entry which is preliminary data.</text>
</comment>
<evidence type="ECO:0000313" key="3">
    <source>
        <dbReference type="Proteomes" id="UP001432027"/>
    </source>
</evidence>
<dbReference type="SUPFAM" id="SSF50156">
    <property type="entry name" value="PDZ domain-like"/>
    <property type="match status" value="1"/>
</dbReference>
<reference evidence="2" key="1">
    <citation type="submission" date="2023-10" db="EMBL/GenBank/DDBJ databases">
        <title>Genome assembly of Pristionchus species.</title>
        <authorList>
            <person name="Yoshida K."/>
            <person name="Sommer R.J."/>
        </authorList>
    </citation>
    <scope>NUCLEOTIDE SEQUENCE</scope>
    <source>
        <strain evidence="2">RS0144</strain>
    </source>
</reference>
<dbReference type="Gene3D" id="2.30.42.10">
    <property type="match status" value="1"/>
</dbReference>
<dbReference type="CDD" id="cd00136">
    <property type="entry name" value="PDZ_canonical"/>
    <property type="match status" value="1"/>
</dbReference>
<proteinExistence type="predicted"/>
<dbReference type="SMART" id="SM00228">
    <property type="entry name" value="PDZ"/>
    <property type="match status" value="1"/>
</dbReference>
<organism evidence="2 3">
    <name type="scientific">Pristionchus entomophagus</name>
    <dbReference type="NCBI Taxonomy" id="358040"/>
    <lineage>
        <taxon>Eukaryota</taxon>
        <taxon>Metazoa</taxon>
        <taxon>Ecdysozoa</taxon>
        <taxon>Nematoda</taxon>
        <taxon>Chromadorea</taxon>
        <taxon>Rhabditida</taxon>
        <taxon>Rhabditina</taxon>
        <taxon>Diplogasteromorpha</taxon>
        <taxon>Diplogasteroidea</taxon>
        <taxon>Neodiplogasteridae</taxon>
        <taxon>Pristionchus</taxon>
    </lineage>
</organism>
<evidence type="ECO:0000259" key="1">
    <source>
        <dbReference type="PROSITE" id="PS50106"/>
    </source>
</evidence>
<keyword evidence="3" id="KW-1185">Reference proteome</keyword>